<dbReference type="Proteomes" id="UP000587002">
    <property type="component" value="Unassembled WGS sequence"/>
</dbReference>
<comment type="caution">
    <text evidence="2">The sequence shown here is derived from an EMBL/GenBank/DDBJ whole genome shotgun (WGS) entry which is preliminary data.</text>
</comment>
<evidence type="ECO:0008006" key="4">
    <source>
        <dbReference type="Google" id="ProtNLM"/>
    </source>
</evidence>
<protein>
    <recommendedName>
        <fullName evidence="4">DUF3558 domain-containing protein</fullName>
    </recommendedName>
</protein>
<evidence type="ECO:0000256" key="1">
    <source>
        <dbReference type="SAM" id="MobiDB-lite"/>
    </source>
</evidence>
<evidence type="ECO:0000313" key="2">
    <source>
        <dbReference type="EMBL" id="NYI83705.1"/>
    </source>
</evidence>
<dbReference type="InterPro" id="IPR024520">
    <property type="entry name" value="DUF3558"/>
</dbReference>
<feature type="region of interest" description="Disordered" evidence="1">
    <location>
        <begin position="1"/>
        <end position="28"/>
    </location>
</feature>
<keyword evidence="3" id="KW-1185">Reference proteome</keyword>
<name>A0A853AHV7_9PSEU</name>
<dbReference type="Pfam" id="PF12079">
    <property type="entry name" value="DUF3558"/>
    <property type="match status" value="1"/>
</dbReference>
<dbReference type="EMBL" id="JACCFJ010000001">
    <property type="protein sequence ID" value="NYI83705.1"/>
    <property type="molecule type" value="Genomic_DNA"/>
</dbReference>
<gene>
    <name evidence="2" type="ORF">HNR68_002335</name>
</gene>
<proteinExistence type="predicted"/>
<organism evidence="2 3">
    <name type="scientific">Saccharopolyspora hordei</name>
    <dbReference type="NCBI Taxonomy" id="1838"/>
    <lineage>
        <taxon>Bacteria</taxon>
        <taxon>Bacillati</taxon>
        <taxon>Actinomycetota</taxon>
        <taxon>Actinomycetes</taxon>
        <taxon>Pseudonocardiales</taxon>
        <taxon>Pseudonocardiaceae</taxon>
        <taxon>Saccharopolyspora</taxon>
    </lineage>
</organism>
<dbReference type="AlphaFoldDB" id="A0A853AHV7"/>
<reference evidence="2 3" key="1">
    <citation type="submission" date="2020-07" db="EMBL/GenBank/DDBJ databases">
        <title>Sequencing the genomes of 1000 actinobacteria strains.</title>
        <authorList>
            <person name="Klenk H.-P."/>
        </authorList>
    </citation>
    <scope>NUCLEOTIDE SEQUENCE [LARGE SCALE GENOMIC DNA]</scope>
    <source>
        <strain evidence="2 3">DSM 44065</strain>
    </source>
</reference>
<accession>A0A853AHV7</accession>
<sequence length="126" mass="13222">MTEQQATALGADQPLRERDSNGQLGCTYQKGKAGTPGWSAFVAVDGGSTFTAEVEARNEPTKKGEVAGYPIAGYDSGRGCVLYADVSDQGYLIVNIARTSTADPGIDMCQQAEKFAEAAIQNLPNA</sequence>
<evidence type="ECO:0000313" key="3">
    <source>
        <dbReference type="Proteomes" id="UP000587002"/>
    </source>
</evidence>